<evidence type="ECO:0000313" key="2">
    <source>
        <dbReference type="EMBL" id="PYH96680.1"/>
    </source>
</evidence>
<protein>
    <recommendedName>
        <fullName evidence="1">Leucine-rich repeat domain-containing protein</fullName>
    </recommendedName>
</protein>
<proteinExistence type="predicted"/>
<organism evidence="2 3">
    <name type="scientific">Aspergillus ellipticus CBS 707.79</name>
    <dbReference type="NCBI Taxonomy" id="1448320"/>
    <lineage>
        <taxon>Eukaryota</taxon>
        <taxon>Fungi</taxon>
        <taxon>Dikarya</taxon>
        <taxon>Ascomycota</taxon>
        <taxon>Pezizomycotina</taxon>
        <taxon>Eurotiomycetes</taxon>
        <taxon>Eurotiomycetidae</taxon>
        <taxon>Eurotiales</taxon>
        <taxon>Aspergillaceae</taxon>
        <taxon>Aspergillus</taxon>
        <taxon>Aspergillus subgen. Circumdati</taxon>
    </lineage>
</organism>
<dbReference type="EMBL" id="KZ825834">
    <property type="protein sequence ID" value="PYH96680.1"/>
    <property type="molecule type" value="Genomic_DNA"/>
</dbReference>
<evidence type="ECO:0000313" key="3">
    <source>
        <dbReference type="Proteomes" id="UP000247810"/>
    </source>
</evidence>
<name>A0A319DGW2_9EURO</name>
<sequence>MDRLPAELIRLIGEHIQDRRTLLALVRCSRRLHAVLEPFLYEFHLDMNSFYVHDIPFIIRLWHRPDLARRVRSLDICWADGPVEDDYFDPEDATDLSGMEEFIEEALEVIFTPEEEEFRSQWREYLQDFYDEAWLAVLLVPLTRLKSLELGYEDSELMSQVLNKAAKRERPFHESAPFPFLRDVNAVYRWGDGGIKSDLITPFFYFPAVRSISGSHIWEIPADSDSRTEEPASSSSSVQHQSCPIRNITLRKVWDCRGMLDWLAVCEGLKHIYIEISRHRDDSNNQTIFNGTRFYQALLPFKRTLESLDVEYDIYYKRRLEATLANIPEDNAPFGSFKDFSALQHMTVRHAHLMRLFPPDLLAASNESQLVKMLPGSLRSFGVRDILRIFYPDLLSELSYLVKDRVPFPQLEELSLYRGNIDPELAQPLQLECKARGVGFFWLRQANIQYIRYCDVRD</sequence>
<feature type="domain" description="Leucine-rich repeat" evidence="1">
    <location>
        <begin position="56"/>
        <end position="405"/>
    </location>
</feature>
<dbReference type="VEuPathDB" id="FungiDB:BO71DRAFT_407486"/>
<dbReference type="OrthoDB" id="2520703at2759"/>
<reference evidence="2 3" key="1">
    <citation type="submission" date="2018-02" db="EMBL/GenBank/DDBJ databases">
        <title>The genomes of Aspergillus section Nigri reveals drivers in fungal speciation.</title>
        <authorList>
            <consortium name="DOE Joint Genome Institute"/>
            <person name="Vesth T.C."/>
            <person name="Nybo J."/>
            <person name="Theobald S."/>
            <person name="Brandl J."/>
            <person name="Frisvad J.C."/>
            <person name="Nielsen K.F."/>
            <person name="Lyhne E.K."/>
            <person name="Kogle M.E."/>
            <person name="Kuo A."/>
            <person name="Riley R."/>
            <person name="Clum A."/>
            <person name="Nolan M."/>
            <person name="Lipzen A."/>
            <person name="Salamov A."/>
            <person name="Henrissat B."/>
            <person name="Wiebenga A."/>
            <person name="De vries R.P."/>
            <person name="Grigoriev I.V."/>
            <person name="Mortensen U.H."/>
            <person name="Andersen M.R."/>
            <person name="Baker S.E."/>
        </authorList>
    </citation>
    <scope>NUCLEOTIDE SEQUENCE [LARGE SCALE GENOMIC DNA]</scope>
    <source>
        <strain evidence="2 3">CBS 707.79</strain>
    </source>
</reference>
<dbReference type="Pfam" id="PF24969">
    <property type="entry name" value="LRR_15"/>
    <property type="match status" value="1"/>
</dbReference>
<keyword evidence="3" id="KW-1185">Reference proteome</keyword>
<evidence type="ECO:0000259" key="1">
    <source>
        <dbReference type="Pfam" id="PF24969"/>
    </source>
</evidence>
<gene>
    <name evidence="2" type="ORF">BO71DRAFT_407486</name>
</gene>
<dbReference type="InterPro" id="IPR056867">
    <property type="entry name" value="LRR_15"/>
</dbReference>
<accession>A0A319DGW2</accession>
<dbReference type="AlphaFoldDB" id="A0A319DGW2"/>
<dbReference type="Proteomes" id="UP000247810">
    <property type="component" value="Unassembled WGS sequence"/>
</dbReference>